<organism evidence="1 2">
    <name type="scientific">Candidatus Magnetobacterium bavaricum</name>
    <dbReference type="NCBI Taxonomy" id="29290"/>
    <lineage>
        <taxon>Bacteria</taxon>
        <taxon>Pseudomonadati</taxon>
        <taxon>Nitrospirota</taxon>
        <taxon>Thermodesulfovibrionia</taxon>
        <taxon>Thermodesulfovibrionales</taxon>
        <taxon>Candidatus Magnetobacteriaceae</taxon>
        <taxon>Candidatus Magnetobacterium</taxon>
    </lineage>
</organism>
<gene>
    <name evidence="1" type="ORF">MBAV_005376</name>
</gene>
<comment type="caution">
    <text evidence="1">The sequence shown here is derived from an EMBL/GenBank/DDBJ whole genome shotgun (WGS) entry which is preliminary data.</text>
</comment>
<name>A0A0F3GKF3_9BACT</name>
<dbReference type="EMBL" id="LACI01002322">
    <property type="protein sequence ID" value="KJU82434.1"/>
    <property type="molecule type" value="Genomic_DNA"/>
</dbReference>
<dbReference type="AlphaFoldDB" id="A0A0F3GKF3"/>
<dbReference type="Proteomes" id="UP000033423">
    <property type="component" value="Unassembled WGS sequence"/>
</dbReference>
<sequence>MHTTPTSPMDNRIFSAMTIAMSATSGRKLRKSRFCTAVSISKEPLTPFMLNSGPTRSIVTAKLILRVANCLNPILVIREARTMPG</sequence>
<keyword evidence="2" id="KW-1185">Reference proteome</keyword>
<evidence type="ECO:0000313" key="1">
    <source>
        <dbReference type="EMBL" id="KJU82434.1"/>
    </source>
</evidence>
<reference evidence="1 2" key="1">
    <citation type="submission" date="2015-02" db="EMBL/GenBank/DDBJ databases">
        <title>Single-cell genomics of uncultivated deep-branching MTB reveals a conserved set of magnetosome genes.</title>
        <authorList>
            <person name="Kolinko S."/>
            <person name="Richter M."/>
            <person name="Glockner F.O."/>
            <person name="Brachmann A."/>
            <person name="Schuler D."/>
        </authorList>
    </citation>
    <scope>NUCLEOTIDE SEQUENCE [LARGE SCALE GENOMIC DNA]</scope>
    <source>
        <strain evidence="1">TM-1</strain>
    </source>
</reference>
<accession>A0A0F3GKF3</accession>
<evidence type="ECO:0000313" key="2">
    <source>
        <dbReference type="Proteomes" id="UP000033423"/>
    </source>
</evidence>
<protein>
    <submittedName>
        <fullName evidence="1">Uncharacterized protein</fullName>
    </submittedName>
</protein>
<proteinExistence type="predicted"/>